<dbReference type="EMBL" id="JAQQAF010000009">
    <property type="protein sequence ID" value="KAJ8459593.1"/>
    <property type="molecule type" value="Genomic_DNA"/>
</dbReference>
<feature type="compositionally biased region" description="Basic and acidic residues" evidence="1">
    <location>
        <begin position="105"/>
        <end position="127"/>
    </location>
</feature>
<proteinExistence type="predicted"/>
<name>A0AAV8PRQ2_ENSVE</name>
<feature type="region of interest" description="Disordered" evidence="1">
    <location>
        <begin position="102"/>
        <end position="127"/>
    </location>
</feature>
<gene>
    <name evidence="2" type="ORF">OPV22_032519</name>
</gene>
<reference evidence="2 3" key="1">
    <citation type="submission" date="2022-12" db="EMBL/GenBank/DDBJ databases">
        <title>Chromosome-scale assembly of the Ensete ventricosum genome.</title>
        <authorList>
            <person name="Dussert Y."/>
            <person name="Stocks J."/>
            <person name="Wendawek A."/>
            <person name="Woldeyes F."/>
            <person name="Nichols R.A."/>
            <person name="Borrell J.S."/>
        </authorList>
    </citation>
    <scope>NUCLEOTIDE SEQUENCE [LARGE SCALE GENOMIC DNA]</scope>
    <source>
        <strain evidence="3">cv. Maze</strain>
        <tissue evidence="2">Seeds</tissue>
    </source>
</reference>
<protein>
    <submittedName>
        <fullName evidence="2">Uncharacterized protein</fullName>
    </submittedName>
</protein>
<accession>A0AAV8PRQ2</accession>
<sequence length="127" mass="14646">MAIARDGLISFNLRLNKRVMELGWKKERSGESVPRVSNFVAHKLANKKTKKKSWGWLWTSTWGHGMASDEEVKAETRWFRRRSPQVQLDKLVGITQEAFATQSKGKGENKIEREHTDACKDMRGDDN</sequence>
<dbReference type="Proteomes" id="UP001222027">
    <property type="component" value="Unassembled WGS sequence"/>
</dbReference>
<dbReference type="AlphaFoldDB" id="A0AAV8PRQ2"/>
<organism evidence="2 3">
    <name type="scientific">Ensete ventricosum</name>
    <name type="common">Abyssinian banana</name>
    <name type="synonym">Musa ensete</name>
    <dbReference type="NCBI Taxonomy" id="4639"/>
    <lineage>
        <taxon>Eukaryota</taxon>
        <taxon>Viridiplantae</taxon>
        <taxon>Streptophyta</taxon>
        <taxon>Embryophyta</taxon>
        <taxon>Tracheophyta</taxon>
        <taxon>Spermatophyta</taxon>
        <taxon>Magnoliopsida</taxon>
        <taxon>Liliopsida</taxon>
        <taxon>Zingiberales</taxon>
        <taxon>Musaceae</taxon>
        <taxon>Ensete</taxon>
    </lineage>
</organism>
<evidence type="ECO:0000313" key="2">
    <source>
        <dbReference type="EMBL" id="KAJ8459593.1"/>
    </source>
</evidence>
<keyword evidence="3" id="KW-1185">Reference proteome</keyword>
<evidence type="ECO:0000313" key="3">
    <source>
        <dbReference type="Proteomes" id="UP001222027"/>
    </source>
</evidence>
<comment type="caution">
    <text evidence="2">The sequence shown here is derived from an EMBL/GenBank/DDBJ whole genome shotgun (WGS) entry which is preliminary data.</text>
</comment>
<evidence type="ECO:0000256" key="1">
    <source>
        <dbReference type="SAM" id="MobiDB-lite"/>
    </source>
</evidence>